<evidence type="ECO:0000256" key="14">
    <source>
        <dbReference type="ARBA" id="ARBA00046943"/>
    </source>
</evidence>
<dbReference type="GO" id="GO:0005634">
    <property type="term" value="C:nucleus"/>
    <property type="evidence" value="ECO:0007669"/>
    <property type="project" value="UniProtKB-SubCell"/>
</dbReference>
<reference evidence="19 20" key="1">
    <citation type="journal article" date="2013" name="MBio">
        <title>Genome sequencing of the plant pathogen Taphrina deformans, the causal agent of peach leaf curl.</title>
        <authorList>
            <person name="Cisse O.H."/>
            <person name="Almeida J.M.G.C.F."/>
            <person name="Fonseca A."/>
            <person name="Kumar A.A."/>
            <person name="Salojaervi J."/>
            <person name="Overmyer K."/>
            <person name="Hauser P.M."/>
            <person name="Pagni M."/>
        </authorList>
    </citation>
    <scope>NUCLEOTIDE SEQUENCE [LARGE SCALE GENOMIC DNA]</scope>
    <source>
        <strain evidence="20">PYCC 5710 / ATCC 11124 / CBS 356.35 / IMI 108563 / JCM 9778 / NBRC 8474</strain>
    </source>
</reference>
<comment type="subcellular location">
    <subcellularLocation>
        <location evidence="1">Nucleus</location>
    </subcellularLocation>
</comment>
<evidence type="ECO:0000256" key="10">
    <source>
        <dbReference type="ARBA" id="ARBA00023054"/>
    </source>
</evidence>
<feature type="domain" description="CCHC-type" evidence="18">
    <location>
        <begin position="265"/>
        <end position="278"/>
    </location>
</feature>
<protein>
    <recommendedName>
        <fullName evidence="15">5'-3' exoribonuclease</fullName>
        <ecNumber evidence="15">3.1.13.-</ecNumber>
    </recommendedName>
</protein>
<dbReference type="InterPro" id="IPR036875">
    <property type="entry name" value="Znf_CCHC_sf"/>
</dbReference>
<dbReference type="Pfam" id="PF17846">
    <property type="entry name" value="XRN_M"/>
    <property type="match status" value="1"/>
</dbReference>
<dbReference type="InterPro" id="IPR017151">
    <property type="entry name" value="Xrn2/3/4"/>
</dbReference>
<dbReference type="SUPFAM" id="SSF57756">
    <property type="entry name" value="Retrovirus zinc finger-like domains"/>
    <property type="match status" value="1"/>
</dbReference>
<gene>
    <name evidence="19" type="ORF">TAPDE_000277</name>
</gene>
<comment type="function">
    <text evidence="13">Possesses 5'-&gt;3' exoribonuclease activity. Required for the processing of nuclear mRNA and rRNA precursors. May promote the termination of transcription by RNA polymerase II. Essential for vegetative cell growth and chromosome segregation.</text>
</comment>
<evidence type="ECO:0000313" key="19">
    <source>
        <dbReference type="EMBL" id="CCG80728.1"/>
    </source>
</evidence>
<dbReference type="GO" id="GO:0004534">
    <property type="term" value="F:5'-3' RNA exonuclease activity"/>
    <property type="evidence" value="ECO:0007669"/>
    <property type="project" value="UniProtKB-UniRule"/>
</dbReference>
<evidence type="ECO:0000256" key="7">
    <source>
        <dbReference type="ARBA" id="ARBA00022801"/>
    </source>
</evidence>
<dbReference type="GO" id="GO:0006397">
    <property type="term" value="P:mRNA processing"/>
    <property type="evidence" value="ECO:0007669"/>
    <property type="project" value="UniProtKB-UniRule"/>
</dbReference>
<feature type="compositionally biased region" description="Polar residues" evidence="17">
    <location>
        <begin position="882"/>
        <end position="896"/>
    </location>
</feature>
<keyword evidence="10" id="KW-0175">Coiled coil</keyword>
<evidence type="ECO:0000256" key="3">
    <source>
        <dbReference type="ARBA" id="ARBA00022472"/>
    </source>
</evidence>
<evidence type="ECO:0000256" key="5">
    <source>
        <dbReference type="ARBA" id="ARBA00022664"/>
    </source>
</evidence>
<comment type="caution">
    <text evidence="19">The sequence shown here is derived from an EMBL/GenBank/DDBJ whole genome shotgun (WGS) entry which is preliminary data.</text>
</comment>
<feature type="region of interest" description="Disordered" evidence="17">
    <location>
        <begin position="401"/>
        <end position="436"/>
    </location>
</feature>
<keyword evidence="9" id="KW-0805">Transcription regulation</keyword>
<dbReference type="CDD" id="cd18673">
    <property type="entry name" value="PIN_XRN1-2-like"/>
    <property type="match status" value="1"/>
</dbReference>
<dbReference type="FunFam" id="3.40.50.12390:FF:000005">
    <property type="entry name" value="5'-3' exoribonuclease 2"/>
    <property type="match status" value="1"/>
</dbReference>
<keyword evidence="20" id="KW-1185">Reference proteome</keyword>
<dbReference type="SMART" id="SM00343">
    <property type="entry name" value="ZnF_C2HC"/>
    <property type="match status" value="1"/>
</dbReference>
<keyword evidence="6 15" id="KW-0540">Nuclease</keyword>
<dbReference type="Pfam" id="PF00098">
    <property type="entry name" value="zf-CCHC"/>
    <property type="match status" value="1"/>
</dbReference>
<dbReference type="GO" id="GO:0006353">
    <property type="term" value="P:DNA-templated transcription termination"/>
    <property type="evidence" value="ECO:0007669"/>
    <property type="project" value="UniProtKB-KW"/>
</dbReference>
<dbReference type="OrthoDB" id="28245at2759"/>
<dbReference type="InterPro" id="IPR001878">
    <property type="entry name" value="Znf_CCHC"/>
</dbReference>
<comment type="subunit">
    <text evidence="14">Interacts with RAI1; the interaction is direct, stabilizes RAT1 protein structure and may stimulate its exoribonuclease activity. The interaction also stimulates RAI1 pyrophosphohydrolase activity, probably by recruiting it to mRNA substrates.</text>
</comment>
<comment type="similarity">
    <text evidence="2 15">Belongs to the 5'-3' exonuclease family. XRN2/RAT1 subfamily.</text>
</comment>
<keyword evidence="8 15" id="KW-0269">Exonuclease</keyword>
<feature type="compositionally biased region" description="Basic and acidic residues" evidence="17">
    <location>
        <begin position="401"/>
        <end position="425"/>
    </location>
</feature>
<evidence type="ECO:0000313" key="20">
    <source>
        <dbReference type="Proteomes" id="UP000013776"/>
    </source>
</evidence>
<name>R4XBL5_TAPDE</name>
<dbReference type="PANTHER" id="PTHR12341">
    <property type="entry name" value="5'-&gt;3' EXORIBONUCLEASE"/>
    <property type="match status" value="1"/>
</dbReference>
<dbReference type="EC" id="3.1.13.-" evidence="15"/>
<dbReference type="GO" id="GO:0008270">
    <property type="term" value="F:zinc ion binding"/>
    <property type="evidence" value="ECO:0007669"/>
    <property type="project" value="UniProtKB-KW"/>
</dbReference>
<dbReference type="InterPro" id="IPR041412">
    <property type="entry name" value="Xrn1_helical"/>
</dbReference>
<dbReference type="FunFam" id="1.25.40.1050:FF:000002">
    <property type="entry name" value="5'-3' exoribonuclease"/>
    <property type="match status" value="1"/>
</dbReference>
<keyword evidence="11" id="KW-0804">Transcription</keyword>
<accession>R4XBL5</accession>
<dbReference type="Pfam" id="PF03159">
    <property type="entry name" value="XRN_N"/>
    <property type="match status" value="1"/>
</dbReference>
<evidence type="ECO:0000256" key="4">
    <source>
        <dbReference type="ARBA" id="ARBA00022552"/>
    </source>
</evidence>
<organism evidence="19 20">
    <name type="scientific">Taphrina deformans (strain PYCC 5710 / ATCC 11124 / CBS 356.35 / IMI 108563 / JCM 9778 / NBRC 8474)</name>
    <name type="common">Peach leaf curl fungus</name>
    <name type="synonym">Lalaria deformans</name>
    <dbReference type="NCBI Taxonomy" id="1097556"/>
    <lineage>
        <taxon>Eukaryota</taxon>
        <taxon>Fungi</taxon>
        <taxon>Dikarya</taxon>
        <taxon>Ascomycota</taxon>
        <taxon>Taphrinomycotina</taxon>
        <taxon>Taphrinomycetes</taxon>
        <taxon>Taphrinales</taxon>
        <taxon>Taphrinaceae</taxon>
        <taxon>Taphrina</taxon>
    </lineage>
</organism>
<evidence type="ECO:0000256" key="16">
    <source>
        <dbReference type="PROSITE-ProRule" id="PRU00047"/>
    </source>
</evidence>
<dbReference type="EMBL" id="CAHR02000005">
    <property type="protein sequence ID" value="CCG80728.1"/>
    <property type="molecule type" value="Genomic_DNA"/>
</dbReference>
<feature type="compositionally biased region" description="Basic and acidic residues" evidence="17">
    <location>
        <begin position="121"/>
        <end position="134"/>
    </location>
</feature>
<feature type="region of interest" description="Disordered" evidence="17">
    <location>
        <begin position="840"/>
        <end position="1008"/>
    </location>
</feature>
<dbReference type="GO" id="GO:0000956">
    <property type="term" value="P:nuclear-transcribed mRNA catabolic process"/>
    <property type="evidence" value="ECO:0007669"/>
    <property type="project" value="TreeGrafter"/>
</dbReference>
<dbReference type="eggNOG" id="KOG2044">
    <property type="taxonomic scope" value="Eukaryota"/>
</dbReference>
<evidence type="ECO:0000256" key="2">
    <source>
        <dbReference type="ARBA" id="ARBA00006994"/>
    </source>
</evidence>
<feature type="compositionally biased region" description="Pro residues" evidence="17">
    <location>
        <begin position="930"/>
        <end position="946"/>
    </location>
</feature>
<dbReference type="GO" id="GO:0003723">
    <property type="term" value="F:RNA binding"/>
    <property type="evidence" value="ECO:0007669"/>
    <property type="project" value="TreeGrafter"/>
</dbReference>
<dbReference type="STRING" id="1097556.R4XBL5"/>
<evidence type="ECO:0000256" key="11">
    <source>
        <dbReference type="ARBA" id="ARBA00023163"/>
    </source>
</evidence>
<dbReference type="FunFam" id="3.40.50.12390:FF:000003">
    <property type="entry name" value="5'-3' exoribonuclease"/>
    <property type="match status" value="1"/>
</dbReference>
<keyword evidence="12" id="KW-0539">Nucleus</keyword>
<evidence type="ECO:0000256" key="9">
    <source>
        <dbReference type="ARBA" id="ARBA00023015"/>
    </source>
</evidence>
<keyword evidence="16" id="KW-0862">Zinc</keyword>
<dbReference type="PIRSF" id="PIRSF037239">
    <property type="entry name" value="Exonuclease_Xrn2"/>
    <property type="match status" value="1"/>
</dbReference>
<comment type="function">
    <text evidence="15">Possesses 5'-&gt;3' exoribonuclease activity. May promote termination of transcription by RNA polymerase II.</text>
</comment>
<dbReference type="PANTHER" id="PTHR12341:SF41">
    <property type="entry name" value="5'-3' EXORIBONUCLEASE 2"/>
    <property type="match status" value="1"/>
</dbReference>
<dbReference type="VEuPathDB" id="FungiDB:TAPDE_000277"/>
<sequence length="1008" mass="113165">MGVPALFRFLSRKYPKIVSPVREAPTKDANGDDIQVDISQPNPNGEEFDNLYLDMNGIVHPCSHPEDRPPPKNEDEIMMEIFRYTDRIMAMVRPRKLLMIAVDGVAPRAKMNQQRSRRFRSAQEAEEKEKKKEEAIAEIVNAGGTAPDESEDDKPWDSNVITPGTPFMDILAASLRYWVQYKLNTDPGWKDIKIIISDASVPGEGEHKIMEFIRSQRIDPRHDPNTKHVIYGLDADLIMLGLATHEPYFRVLREDVFFQQNNGGCRNCGEKGHFASECTTIVEKKVPDKNAPPKPFIWLNVAVLREYLEVELHIPGQVVPFDLERAIDDWVFFIFFVGNDFLPHLPSLDIREGAIDALLALWKKNLDIQGGYITCDGSLNLQRAQFMLDGLAEQEEEIFRRRQQTEERNAQRDKDRAQSRRDNKASKKARPSYDVAGADNVSIVPAPSTATVIEKAPVPATTPKHKGAKSIPEYHDLNQTINGSAMNNKDIVANRKALRNGDALEANMSAAAKLKAELMKPKDEPQTPGNKTPEPVAEGLATETLSGKKRAFGEFTSDGLAPTTEPEIVDTVRLWEDGYKERYYVQKFKCDPDDVEFRRSVARDYVEGLAWVLLYYYQGCHSWTWFYPHHYAPFASDFDQMSSMTINFSKGEPARPYEQLLGVMPVASNHVLPEPLRKLMTDEEYGITDFYPLDFPVDLNGKKFAWQGVVLLPFIDQARLLEACAKGYQLLTTEESKRNARGYDQLIFSEKNGSLYDHVVSKLYSKKANKEKVHLDMNTSGGLAGNIQKDPAYTPNSSIPFPLQTENSFPDIDMDTSVAVKYTLAKSKFVHKSMLLKGVRPPPRVLDRRDLDSVRYGTNNGYGGQRNNDRYGNNNRARDVQDPSQNRTAPKSNSASVPPWAPQAQAQPYGSGYGQYAQPPPTGQHTYFGAPPPLQNGVPVPIPGFPPQNYNSRPAPPASQYQAQPSGSGYGQAPPAQNDPYSRYQSGSGYGGSGYGSQSTQQWRGYQH</sequence>
<feature type="region of interest" description="Disordered" evidence="17">
    <location>
        <begin position="110"/>
        <end position="134"/>
    </location>
</feature>
<evidence type="ECO:0000256" key="1">
    <source>
        <dbReference type="ARBA" id="ARBA00004123"/>
    </source>
</evidence>
<evidence type="ECO:0000256" key="13">
    <source>
        <dbReference type="ARBA" id="ARBA00046137"/>
    </source>
</evidence>
<dbReference type="InterPro" id="IPR027073">
    <property type="entry name" value="5_3_exoribonuclease"/>
</dbReference>
<evidence type="ECO:0000259" key="18">
    <source>
        <dbReference type="PROSITE" id="PS50158"/>
    </source>
</evidence>
<evidence type="ECO:0000256" key="6">
    <source>
        <dbReference type="ARBA" id="ARBA00022722"/>
    </source>
</evidence>
<keyword evidence="3" id="KW-0806">Transcription termination</keyword>
<feature type="compositionally biased region" description="Low complexity" evidence="17">
    <location>
        <begin position="958"/>
        <end position="973"/>
    </location>
</feature>
<dbReference type="InterPro" id="IPR004859">
    <property type="entry name" value="Xrn1_N"/>
</dbReference>
<dbReference type="PROSITE" id="PS50158">
    <property type="entry name" value="ZF_CCHC"/>
    <property type="match status" value="1"/>
</dbReference>
<evidence type="ECO:0000256" key="8">
    <source>
        <dbReference type="ARBA" id="ARBA00022839"/>
    </source>
</evidence>
<evidence type="ECO:0000256" key="12">
    <source>
        <dbReference type="ARBA" id="ARBA00023242"/>
    </source>
</evidence>
<dbReference type="AlphaFoldDB" id="R4XBL5"/>
<dbReference type="Gene3D" id="3.40.50.12390">
    <property type="match status" value="2"/>
</dbReference>
<keyword evidence="16" id="KW-0479">Metal-binding</keyword>
<keyword evidence="4" id="KW-0698">rRNA processing</keyword>
<dbReference type="GO" id="GO:0006364">
    <property type="term" value="P:rRNA processing"/>
    <property type="evidence" value="ECO:0007669"/>
    <property type="project" value="UniProtKB-KW"/>
</dbReference>
<proteinExistence type="inferred from homology"/>
<keyword evidence="16" id="KW-0863">Zinc-finger</keyword>
<evidence type="ECO:0000256" key="15">
    <source>
        <dbReference type="PIRNR" id="PIRNR037239"/>
    </source>
</evidence>
<evidence type="ECO:0000256" key="17">
    <source>
        <dbReference type="SAM" id="MobiDB-lite"/>
    </source>
</evidence>
<keyword evidence="5 15" id="KW-0507">mRNA processing</keyword>
<dbReference type="Proteomes" id="UP000013776">
    <property type="component" value="Unassembled WGS sequence"/>
</dbReference>
<keyword evidence="7 15" id="KW-0378">Hydrolase</keyword>
<dbReference type="Gene3D" id="1.25.40.1050">
    <property type="match status" value="1"/>
</dbReference>